<dbReference type="Proteomes" id="UP000199689">
    <property type="component" value="Unassembled WGS sequence"/>
</dbReference>
<evidence type="ECO:0000256" key="10">
    <source>
        <dbReference type="ARBA" id="ARBA00022777"/>
    </source>
</evidence>
<comment type="pathway">
    <text evidence="3">Cofactor biosynthesis; thiamine diphosphate biosynthesis; 4-amino-2-methyl-5-diphosphomethylpyrimidine from 5-amino-1-(5-phospho-D-ribosyl)imidazole: step 3/3.</text>
</comment>
<dbReference type="GO" id="GO:0009228">
    <property type="term" value="P:thiamine biosynthetic process"/>
    <property type="evidence" value="ECO:0007669"/>
    <property type="project" value="UniProtKB-KW"/>
</dbReference>
<evidence type="ECO:0000256" key="9">
    <source>
        <dbReference type="ARBA" id="ARBA00022741"/>
    </source>
</evidence>
<evidence type="ECO:0000313" key="18">
    <source>
        <dbReference type="Proteomes" id="UP000199689"/>
    </source>
</evidence>
<evidence type="ECO:0000313" key="17">
    <source>
        <dbReference type="EMBL" id="SDA38088.1"/>
    </source>
</evidence>
<keyword evidence="10 17" id="KW-0418">Kinase</keyword>
<sequence length="270" mass="28700">MIKKCLTIAGSDSSGGAGVQADLKTFSALGTYGMSCISALTAQNTQGVDKVENVSQAMIRGQLAAIYSDIVPDAVKTGMLSCRETVETVAGFLESHNQAPLVVDPVMVATTGARLLDEEAIISYKERLIPLATLVTPNIPEAEVLSGMAIHTEEDMKQAAEKIMGLGPKAVLIKGGHKVHDATDFLYDGETFHVFRGEKIDTENTHGTGCTLSSALAVYLAQGYSVVRAAALAKKYLTGAIRKAAVEKVGHGHGPVSHFWFYGNDWGKMK</sequence>
<feature type="domain" description="Pyridoxamine kinase/Phosphomethylpyrimidine kinase" evidence="16">
    <location>
        <begin position="12"/>
        <end position="256"/>
    </location>
</feature>
<evidence type="ECO:0000256" key="13">
    <source>
        <dbReference type="ARBA" id="ARBA00037917"/>
    </source>
</evidence>
<dbReference type="EMBL" id="FMXA01000003">
    <property type="protein sequence ID" value="SDA38088.1"/>
    <property type="molecule type" value="Genomic_DNA"/>
</dbReference>
<evidence type="ECO:0000256" key="11">
    <source>
        <dbReference type="ARBA" id="ARBA00022840"/>
    </source>
</evidence>
<dbReference type="FunFam" id="3.40.1190.20:FF:000003">
    <property type="entry name" value="Phosphomethylpyrimidine kinase ThiD"/>
    <property type="match status" value="1"/>
</dbReference>
<comment type="catalytic activity">
    <reaction evidence="1">
        <text>4-amino-5-hydroxymethyl-2-methylpyrimidine + ATP = 4-amino-2-methyl-5-(phosphooxymethyl)pyrimidine + ADP + H(+)</text>
        <dbReference type="Rhea" id="RHEA:23096"/>
        <dbReference type="ChEBI" id="CHEBI:15378"/>
        <dbReference type="ChEBI" id="CHEBI:16892"/>
        <dbReference type="ChEBI" id="CHEBI:30616"/>
        <dbReference type="ChEBI" id="CHEBI:58354"/>
        <dbReference type="ChEBI" id="CHEBI:456216"/>
        <dbReference type="EC" id="2.7.1.49"/>
    </reaction>
</comment>
<keyword evidence="8" id="KW-0808">Transferase</keyword>
<comment type="catalytic activity">
    <reaction evidence="2">
        <text>4-amino-2-methyl-5-(phosphooxymethyl)pyrimidine + ATP = 4-amino-2-methyl-5-(diphosphooxymethyl)pyrimidine + ADP</text>
        <dbReference type="Rhea" id="RHEA:19893"/>
        <dbReference type="ChEBI" id="CHEBI:30616"/>
        <dbReference type="ChEBI" id="CHEBI:57841"/>
        <dbReference type="ChEBI" id="CHEBI:58354"/>
        <dbReference type="ChEBI" id="CHEBI:456216"/>
        <dbReference type="EC" id="2.7.4.7"/>
    </reaction>
</comment>
<evidence type="ECO:0000256" key="4">
    <source>
        <dbReference type="ARBA" id="ARBA00009879"/>
    </source>
</evidence>
<dbReference type="PANTHER" id="PTHR20858:SF17">
    <property type="entry name" value="HYDROXYMETHYLPYRIMIDINE_PHOSPHOMETHYLPYRIMIDINE KINASE THI20-RELATED"/>
    <property type="match status" value="1"/>
</dbReference>
<evidence type="ECO:0000256" key="15">
    <source>
        <dbReference type="ARBA" id="ARBA00043176"/>
    </source>
</evidence>
<evidence type="ECO:0000256" key="7">
    <source>
        <dbReference type="ARBA" id="ARBA00019161"/>
    </source>
</evidence>
<dbReference type="EC" id="2.7.1.49" evidence="5"/>
<dbReference type="NCBIfam" id="TIGR00097">
    <property type="entry name" value="HMP-P_kinase"/>
    <property type="match status" value="1"/>
</dbReference>
<dbReference type="GO" id="GO:0008902">
    <property type="term" value="F:hydroxymethylpyrimidine kinase activity"/>
    <property type="evidence" value="ECO:0007669"/>
    <property type="project" value="UniProtKB-EC"/>
</dbReference>
<name>A0A1G5UXK2_9FIRM</name>
<evidence type="ECO:0000256" key="1">
    <source>
        <dbReference type="ARBA" id="ARBA00000151"/>
    </source>
</evidence>
<dbReference type="SUPFAM" id="SSF53613">
    <property type="entry name" value="Ribokinase-like"/>
    <property type="match status" value="1"/>
</dbReference>
<dbReference type="GO" id="GO:0005829">
    <property type="term" value="C:cytosol"/>
    <property type="evidence" value="ECO:0007669"/>
    <property type="project" value="TreeGrafter"/>
</dbReference>
<dbReference type="GO" id="GO:0008972">
    <property type="term" value="F:phosphomethylpyrimidine kinase activity"/>
    <property type="evidence" value="ECO:0007669"/>
    <property type="project" value="UniProtKB-EC"/>
</dbReference>
<dbReference type="RefSeq" id="WP_234944883.1">
    <property type="nucleotide sequence ID" value="NZ_FMXA01000003.1"/>
</dbReference>
<dbReference type="Gene3D" id="3.40.1190.20">
    <property type="match status" value="1"/>
</dbReference>
<dbReference type="Pfam" id="PF08543">
    <property type="entry name" value="Phos_pyr_kin"/>
    <property type="match status" value="1"/>
</dbReference>
<dbReference type="PANTHER" id="PTHR20858">
    <property type="entry name" value="PHOSPHOMETHYLPYRIMIDINE KINASE"/>
    <property type="match status" value="1"/>
</dbReference>
<evidence type="ECO:0000256" key="8">
    <source>
        <dbReference type="ARBA" id="ARBA00022679"/>
    </source>
</evidence>
<comment type="similarity">
    <text evidence="4">Belongs to the ThiD family.</text>
</comment>
<evidence type="ECO:0000256" key="5">
    <source>
        <dbReference type="ARBA" id="ARBA00012135"/>
    </source>
</evidence>
<dbReference type="InterPro" id="IPR013749">
    <property type="entry name" value="PM/HMP-P_kinase-1"/>
</dbReference>
<accession>A0A1G5UXK2</accession>
<gene>
    <name evidence="17" type="ORF">SAMN02910343_00203</name>
</gene>
<evidence type="ECO:0000256" key="2">
    <source>
        <dbReference type="ARBA" id="ARBA00000565"/>
    </source>
</evidence>
<evidence type="ECO:0000256" key="3">
    <source>
        <dbReference type="ARBA" id="ARBA00004769"/>
    </source>
</evidence>
<evidence type="ECO:0000256" key="12">
    <source>
        <dbReference type="ARBA" id="ARBA00022977"/>
    </source>
</evidence>
<reference evidence="17 18" key="1">
    <citation type="submission" date="2016-10" db="EMBL/GenBank/DDBJ databases">
        <authorList>
            <person name="de Groot N.N."/>
        </authorList>
    </citation>
    <scope>NUCLEOTIDE SEQUENCE [LARGE SCALE GENOMIC DNA]</scope>
    <source>
        <strain evidence="17 18">DSM 15230</strain>
    </source>
</reference>
<comment type="pathway">
    <text evidence="13">Cofactor biosynthesis; thiamine diphosphate biosynthesis; 4-amino-2-methyl-5-diphosphomethylpyrimidine from 5-amino-1-(5-phospho-D-ribosyl)imidazole: step 2/3.</text>
</comment>
<keyword evidence="18" id="KW-1185">Reference proteome</keyword>
<dbReference type="CDD" id="cd01169">
    <property type="entry name" value="HMPP_kinase"/>
    <property type="match status" value="1"/>
</dbReference>
<keyword evidence="11" id="KW-0067">ATP-binding</keyword>
<dbReference type="STRING" id="209880.SAMN02910343_00203"/>
<dbReference type="AlphaFoldDB" id="A0A1G5UXK2"/>
<protein>
    <recommendedName>
        <fullName evidence="7">Hydroxymethylpyrimidine/phosphomethylpyrimidine kinase</fullName>
        <ecNumber evidence="5">2.7.1.49</ecNumber>
        <ecNumber evidence="6">2.7.4.7</ecNumber>
    </recommendedName>
    <alternativeName>
        <fullName evidence="14">Hydroxymethylpyrimidine kinase</fullName>
    </alternativeName>
    <alternativeName>
        <fullName evidence="15">Hydroxymethylpyrimidine phosphate kinase</fullName>
    </alternativeName>
</protein>
<evidence type="ECO:0000259" key="16">
    <source>
        <dbReference type="Pfam" id="PF08543"/>
    </source>
</evidence>
<dbReference type="EC" id="2.7.4.7" evidence="6"/>
<keyword evidence="12" id="KW-0784">Thiamine biosynthesis</keyword>
<evidence type="ECO:0000256" key="14">
    <source>
        <dbReference type="ARBA" id="ARBA00042102"/>
    </source>
</evidence>
<dbReference type="GO" id="GO:0005524">
    <property type="term" value="F:ATP binding"/>
    <property type="evidence" value="ECO:0007669"/>
    <property type="project" value="UniProtKB-KW"/>
</dbReference>
<keyword evidence="9" id="KW-0547">Nucleotide-binding</keyword>
<evidence type="ECO:0000256" key="6">
    <source>
        <dbReference type="ARBA" id="ARBA00012963"/>
    </source>
</evidence>
<dbReference type="InterPro" id="IPR029056">
    <property type="entry name" value="Ribokinase-like"/>
</dbReference>
<dbReference type="InterPro" id="IPR004399">
    <property type="entry name" value="HMP/HMP-P_kinase_dom"/>
</dbReference>
<organism evidence="17 18">
    <name type="scientific">Allisonella histaminiformans</name>
    <dbReference type="NCBI Taxonomy" id="209880"/>
    <lineage>
        <taxon>Bacteria</taxon>
        <taxon>Bacillati</taxon>
        <taxon>Bacillota</taxon>
        <taxon>Negativicutes</taxon>
        <taxon>Veillonellales</taxon>
        <taxon>Veillonellaceae</taxon>
        <taxon>Allisonella</taxon>
    </lineage>
</organism>
<dbReference type="GeneID" id="87755253"/>
<proteinExistence type="inferred from homology"/>